<evidence type="ECO:0000256" key="2">
    <source>
        <dbReference type="SAM" id="SignalP"/>
    </source>
</evidence>
<evidence type="ECO:0000313" key="3">
    <source>
        <dbReference type="EMBL" id="MFC1435348.1"/>
    </source>
</evidence>
<evidence type="ECO:0000256" key="1">
    <source>
        <dbReference type="SAM" id="MobiDB-lite"/>
    </source>
</evidence>
<sequence>MAALVVTLSVLALPLLVVAGTTGTANAQTCTTGLQPIGDGQHGTGAGGSSSVFEGTTESGSDQVTVPIDPQGPQSSATWATAQLQNAATITNVARSKSLSPRAAVIAVATAIQESSLNNLNNGDRDSIGLFQQRPSQGWGTMAELHDPIYASMQFYSALVKVSDWQTGALSSVAQAVQRSGFPGAYAKWEQAAGALVAKTWGTSAVTSIDHGCSDGGGGDPTGHFKDKNPRTPAQAVAAARQEAGTTGWYRRCDNFASQAYGWANSGSDTANAHWERLVDAGLAHPGDNSPPVGALLFYDSGEPAGHVALYLGGDMVASNDVGDAYKGEGMIAIVHRSDITNGAWKLRYRGWSEPSFPGAGGKSSF</sequence>
<feature type="signal peptide" evidence="2">
    <location>
        <begin position="1"/>
        <end position="27"/>
    </location>
</feature>
<gene>
    <name evidence="3" type="ORF">ACEZDB_32380</name>
</gene>
<proteinExistence type="predicted"/>
<protein>
    <recommendedName>
        <fullName evidence="5">NlpC/P60 family protein</fullName>
    </recommendedName>
</protein>
<feature type="chain" id="PRO_5046279645" description="NlpC/P60 family protein" evidence="2">
    <location>
        <begin position="28"/>
        <end position="366"/>
    </location>
</feature>
<reference evidence="3 4" key="1">
    <citation type="submission" date="2024-09" db="EMBL/GenBank/DDBJ databases">
        <authorList>
            <person name="Lee S.D."/>
        </authorList>
    </citation>
    <scope>NUCLEOTIDE SEQUENCE [LARGE SCALE GENOMIC DNA]</scope>
    <source>
        <strain evidence="3 4">N1-3</strain>
    </source>
</reference>
<feature type="region of interest" description="Disordered" evidence="1">
    <location>
        <begin position="38"/>
        <end position="64"/>
    </location>
</feature>
<organism evidence="3 4">
    <name type="scientific">Streptacidiphilus alkalitolerans</name>
    <dbReference type="NCBI Taxonomy" id="3342712"/>
    <lineage>
        <taxon>Bacteria</taxon>
        <taxon>Bacillati</taxon>
        <taxon>Actinomycetota</taxon>
        <taxon>Actinomycetes</taxon>
        <taxon>Kitasatosporales</taxon>
        <taxon>Streptomycetaceae</taxon>
        <taxon>Streptacidiphilus</taxon>
    </lineage>
</organism>
<dbReference type="Proteomes" id="UP001592530">
    <property type="component" value="Unassembled WGS sequence"/>
</dbReference>
<accession>A0ABV6XAN4</accession>
<dbReference type="EMBL" id="JBHEZY010000018">
    <property type="protein sequence ID" value="MFC1435348.1"/>
    <property type="molecule type" value="Genomic_DNA"/>
</dbReference>
<evidence type="ECO:0008006" key="5">
    <source>
        <dbReference type="Google" id="ProtNLM"/>
    </source>
</evidence>
<evidence type="ECO:0000313" key="4">
    <source>
        <dbReference type="Proteomes" id="UP001592530"/>
    </source>
</evidence>
<dbReference type="RefSeq" id="WP_380558342.1">
    <property type="nucleotide sequence ID" value="NZ_JBHEZY010000018.1"/>
</dbReference>
<comment type="caution">
    <text evidence="3">The sequence shown here is derived from an EMBL/GenBank/DDBJ whole genome shotgun (WGS) entry which is preliminary data.</text>
</comment>
<keyword evidence="2" id="KW-0732">Signal</keyword>
<name>A0ABV6XAN4_9ACTN</name>
<feature type="compositionally biased region" description="Polar residues" evidence="1">
    <location>
        <begin position="49"/>
        <end position="64"/>
    </location>
</feature>